<dbReference type="InterPro" id="IPR003614">
    <property type="entry name" value="Knottins"/>
</dbReference>
<dbReference type="InterPro" id="IPR002061">
    <property type="entry name" value="Scorpion_toxinL/defensin"/>
</dbReference>
<protein>
    <submittedName>
        <fullName evidence="6">G-TI</fullName>
    </submittedName>
</protein>
<feature type="domain" description="LCN-type CS-alpha/beta" evidence="5">
    <location>
        <begin position="21"/>
        <end position="85"/>
    </location>
</feature>
<dbReference type="GO" id="GO:0019871">
    <property type="term" value="F:sodium channel inhibitor activity"/>
    <property type="evidence" value="ECO:0007669"/>
    <property type="project" value="InterPro"/>
</dbReference>
<dbReference type="PRINTS" id="PR00285">
    <property type="entry name" value="SCORPNTOXIN"/>
</dbReference>
<evidence type="ECO:0000256" key="1">
    <source>
        <dbReference type="ARBA" id="ARBA00004613"/>
    </source>
</evidence>
<dbReference type="Gene3D" id="3.30.30.10">
    <property type="entry name" value="Knottin, scorpion toxin-like"/>
    <property type="match status" value="1"/>
</dbReference>
<evidence type="ECO:0000256" key="2">
    <source>
        <dbReference type="ARBA" id="ARBA00022525"/>
    </source>
</evidence>
<feature type="signal peptide" evidence="4">
    <location>
        <begin position="1"/>
        <end position="19"/>
    </location>
</feature>
<sequence>MNYLVMISFALLLVIGVESVRDGYFVEPDNCVVHCMPSSEMCDRGCKHNGATSGSCKAFSKGGNACWCKGLPDNSPIYAESKQCTRR</sequence>
<dbReference type="InterPro" id="IPR036574">
    <property type="entry name" value="Scorpion_toxin-like_sf"/>
</dbReference>
<keyword evidence="4" id="KW-0732">Signal</keyword>
<name>E6ZB76_ANDAU</name>
<comment type="subcellular location">
    <subcellularLocation>
        <location evidence="1">Secreted</location>
    </subcellularLocation>
</comment>
<dbReference type="EMBL" id="FN688734">
    <property type="protein sequence ID" value="CBK52917.1"/>
    <property type="molecule type" value="mRNA"/>
</dbReference>
<dbReference type="Pfam" id="PF00537">
    <property type="entry name" value="Toxin_3"/>
    <property type="match status" value="1"/>
</dbReference>
<evidence type="ECO:0000256" key="3">
    <source>
        <dbReference type="ARBA" id="ARBA00023157"/>
    </source>
</evidence>
<dbReference type="InterPro" id="IPR044062">
    <property type="entry name" value="LCN-type_CS_alpha_beta_dom"/>
</dbReference>
<dbReference type="GO" id="GO:0005576">
    <property type="term" value="C:extracellular region"/>
    <property type="evidence" value="ECO:0007669"/>
    <property type="project" value="UniProtKB-SubCell"/>
</dbReference>
<keyword evidence="2" id="KW-0964">Secreted</keyword>
<dbReference type="SUPFAM" id="SSF57095">
    <property type="entry name" value="Scorpion toxin-like"/>
    <property type="match status" value="1"/>
</dbReference>
<dbReference type="GO" id="GO:0090729">
    <property type="term" value="F:toxin activity"/>
    <property type="evidence" value="ECO:0007669"/>
    <property type="project" value="InterPro"/>
</dbReference>
<proteinExistence type="evidence at transcript level"/>
<feature type="chain" id="PRO_5003216525" evidence="4">
    <location>
        <begin position="20"/>
        <end position="87"/>
    </location>
</feature>
<dbReference type="SMART" id="SM00505">
    <property type="entry name" value="Knot1"/>
    <property type="match status" value="1"/>
</dbReference>
<evidence type="ECO:0000313" key="6">
    <source>
        <dbReference type="EMBL" id="CBK52917.1"/>
    </source>
</evidence>
<dbReference type="CDD" id="cd23106">
    <property type="entry name" value="neurotoxins_LC_scorpion"/>
    <property type="match status" value="1"/>
</dbReference>
<dbReference type="AlphaFoldDB" id="E6ZB76"/>
<reference evidence="6" key="1">
    <citation type="submission" date="2010-03" db="EMBL/GenBank/DDBJ databases">
        <title>A Kunitz trypsin inhibitor with selective sodium channel blocking activity from the venom of the North African scorpion, Androctonus australis garzonii.</title>
        <authorList>
            <person name="Wang L."/>
            <person name="Zhou M."/>
            <person name="Chen T."/>
            <person name="Shaw C."/>
        </authorList>
    </citation>
    <scope>NUCLEOTIDE SEQUENCE</scope>
</reference>
<dbReference type="SMR" id="E6ZB76"/>
<evidence type="ECO:0000259" key="5">
    <source>
        <dbReference type="PROSITE" id="PS51863"/>
    </source>
</evidence>
<keyword evidence="3" id="KW-1015">Disulfide bond</keyword>
<accession>E6ZB76</accession>
<gene>
    <name evidence="6" type="primary">g-TI</name>
</gene>
<dbReference type="PROSITE" id="PS51863">
    <property type="entry name" value="LCN_CSAB"/>
    <property type="match status" value="1"/>
</dbReference>
<dbReference type="InterPro" id="IPR018218">
    <property type="entry name" value="Scorpion_toxinL"/>
</dbReference>
<dbReference type="GO" id="GO:0006952">
    <property type="term" value="P:defense response"/>
    <property type="evidence" value="ECO:0007669"/>
    <property type="project" value="InterPro"/>
</dbReference>
<organism evidence="6">
    <name type="scientific">Androctonus australis garzonii</name>
    <dbReference type="NCBI Taxonomy" id="129569"/>
    <lineage>
        <taxon>Eukaryota</taxon>
        <taxon>Metazoa</taxon>
        <taxon>Ecdysozoa</taxon>
        <taxon>Arthropoda</taxon>
        <taxon>Chelicerata</taxon>
        <taxon>Arachnida</taxon>
        <taxon>Scorpiones</taxon>
        <taxon>Buthida</taxon>
        <taxon>Buthoidea</taxon>
        <taxon>Buthidae</taxon>
        <taxon>Androctonus</taxon>
    </lineage>
</organism>
<evidence type="ECO:0000256" key="4">
    <source>
        <dbReference type="SAM" id="SignalP"/>
    </source>
</evidence>